<evidence type="ECO:0000313" key="2">
    <source>
        <dbReference type="EMBL" id="KAJ02346.1"/>
    </source>
</evidence>
<reference evidence="2 3" key="1">
    <citation type="journal article" date="2014" name="Genome Announc.">
        <title>Draft Genome Sequences of Two Isolates of the Roseobacter Group, Sulfitobacter sp. Strains 3SOLIMAR09 and 1FIGIMAR09, from Harbors of Mallorca Island (Mediterranean Sea).</title>
        <authorList>
            <person name="Mas-Llado M."/>
            <person name="Pina-Villalonga J.M."/>
            <person name="Brunet-Galmes I."/>
            <person name="Nogales B."/>
            <person name="Bosch R."/>
        </authorList>
    </citation>
    <scope>NUCLEOTIDE SEQUENCE [LARGE SCALE GENOMIC DNA]</scope>
    <source>
        <strain evidence="2 3">1FIGIMAR09</strain>
    </source>
</reference>
<dbReference type="Proteomes" id="UP000027337">
    <property type="component" value="Unassembled WGS sequence"/>
</dbReference>
<proteinExistence type="predicted"/>
<feature type="chain" id="PRO_5001611275" evidence="1">
    <location>
        <begin position="22"/>
        <end position="238"/>
    </location>
</feature>
<dbReference type="InterPro" id="IPR036465">
    <property type="entry name" value="vWFA_dom_sf"/>
</dbReference>
<sequence>MVKWLASVAALALSAAAPAEASNCRLALLLALDVSSSVDPVEDRLQRGGLVAALTAPEVQRAFFAADQKVALSVYEWSGRYNQEVLLDWTLIDDLETLVNTAEIIANSTRSHNEFPTAMGYALGHGAKLLQSAPECLRKTLDMAGDGQNNEGFGPQTAYREFPFDEVTVNGLVVNAADFEGEVGLIAFYRAEVLHGPGAFLVIADGFEDYERAMRQKLERELTPPAIGALPRPDGSAG</sequence>
<dbReference type="STRING" id="83219.PM02_14155"/>
<gene>
    <name evidence="2" type="ORF">PM02_14155</name>
</gene>
<feature type="signal peptide" evidence="1">
    <location>
        <begin position="1"/>
        <end position="21"/>
    </location>
</feature>
<comment type="caution">
    <text evidence="2">The sequence shown here is derived from an EMBL/GenBank/DDBJ whole genome shotgun (WGS) entry which is preliminary data.</text>
</comment>
<dbReference type="AlphaFoldDB" id="A0A061SKW4"/>
<dbReference type="RefSeq" id="WP_037909591.1">
    <property type="nucleotide sequence ID" value="NZ_JEMU01000012.1"/>
</dbReference>
<keyword evidence="3" id="KW-1185">Reference proteome</keyword>
<accession>A0A061SKW4</accession>
<dbReference type="EMBL" id="JEMU01000012">
    <property type="protein sequence ID" value="KAJ02346.1"/>
    <property type="molecule type" value="Genomic_DNA"/>
</dbReference>
<dbReference type="Pfam" id="PF06707">
    <property type="entry name" value="DUF1194"/>
    <property type="match status" value="1"/>
</dbReference>
<dbReference type="SUPFAM" id="SSF53300">
    <property type="entry name" value="vWA-like"/>
    <property type="match status" value="1"/>
</dbReference>
<evidence type="ECO:0000256" key="1">
    <source>
        <dbReference type="SAM" id="SignalP"/>
    </source>
</evidence>
<organism evidence="2 3">
    <name type="scientific">Sulfitobacter mediterraneus</name>
    <dbReference type="NCBI Taxonomy" id="83219"/>
    <lineage>
        <taxon>Bacteria</taxon>
        <taxon>Pseudomonadati</taxon>
        <taxon>Pseudomonadota</taxon>
        <taxon>Alphaproteobacteria</taxon>
        <taxon>Rhodobacterales</taxon>
        <taxon>Roseobacteraceae</taxon>
        <taxon>Sulfitobacter</taxon>
    </lineage>
</organism>
<dbReference type="InterPro" id="IPR010607">
    <property type="entry name" value="DUF1194"/>
</dbReference>
<name>A0A061SKW4_9RHOB</name>
<protein>
    <submittedName>
        <fullName evidence="2">von Willebrand factor A</fullName>
    </submittedName>
</protein>
<keyword evidence="1" id="KW-0732">Signal</keyword>
<dbReference type="eggNOG" id="COG2304">
    <property type="taxonomic scope" value="Bacteria"/>
</dbReference>
<evidence type="ECO:0000313" key="3">
    <source>
        <dbReference type="Proteomes" id="UP000027337"/>
    </source>
</evidence>